<dbReference type="Proteomes" id="UP000231990">
    <property type="component" value="Unassembled WGS sequence"/>
</dbReference>
<protein>
    <recommendedName>
        <fullName evidence="5">Chemotaxis protein</fullName>
    </recommendedName>
</protein>
<evidence type="ECO:0000313" key="1">
    <source>
        <dbReference type="EMBL" id="PJZ69488.1"/>
    </source>
</evidence>
<dbReference type="AlphaFoldDB" id="A0A2M9ZHX6"/>
<proteinExistence type="predicted"/>
<dbReference type="RefSeq" id="WP_100714050.1">
    <property type="nucleotide sequence ID" value="NZ_NPDY01000009.1"/>
</dbReference>
<evidence type="ECO:0000313" key="3">
    <source>
        <dbReference type="Proteomes" id="UP000231962"/>
    </source>
</evidence>
<gene>
    <name evidence="1" type="ORF">CH360_10800</name>
    <name evidence="2" type="ORF">CH373_18335</name>
</gene>
<dbReference type="NCBIfam" id="NF047773">
    <property type="entry name" value="phas_rel_Lepto"/>
    <property type="match status" value="1"/>
</dbReference>
<accession>A0A2M9ZHX6</accession>
<evidence type="ECO:0008006" key="5">
    <source>
        <dbReference type="Google" id="ProtNLM"/>
    </source>
</evidence>
<evidence type="ECO:0000313" key="2">
    <source>
        <dbReference type="EMBL" id="PJZ71660.1"/>
    </source>
</evidence>
<evidence type="ECO:0000313" key="4">
    <source>
        <dbReference type="Proteomes" id="UP000231990"/>
    </source>
</evidence>
<dbReference type="EMBL" id="NPDY01000009">
    <property type="protein sequence ID" value="PJZ69488.1"/>
    <property type="molecule type" value="Genomic_DNA"/>
</dbReference>
<reference evidence="3 4" key="1">
    <citation type="submission" date="2017-07" db="EMBL/GenBank/DDBJ databases">
        <title>Leptospira spp. isolated from tropical soils.</title>
        <authorList>
            <person name="Thibeaux R."/>
            <person name="Iraola G."/>
            <person name="Ferres I."/>
            <person name="Bierque E."/>
            <person name="Girault D."/>
            <person name="Soupe-Gilbert M.-E."/>
            <person name="Picardeau M."/>
            <person name="Goarant C."/>
        </authorList>
    </citation>
    <scope>NUCLEOTIDE SEQUENCE [LARGE SCALE GENOMIC DNA]</scope>
    <source>
        <strain evidence="2 4">FH1-B-B1</strain>
        <strain evidence="1 3">FH1-B-C1</strain>
    </source>
</reference>
<organism evidence="2 4">
    <name type="scientific">Leptospira perolatii</name>
    <dbReference type="NCBI Taxonomy" id="2023191"/>
    <lineage>
        <taxon>Bacteria</taxon>
        <taxon>Pseudomonadati</taxon>
        <taxon>Spirochaetota</taxon>
        <taxon>Spirochaetia</taxon>
        <taxon>Leptospirales</taxon>
        <taxon>Leptospiraceae</taxon>
        <taxon>Leptospira</taxon>
    </lineage>
</organism>
<dbReference type="Proteomes" id="UP000231962">
    <property type="component" value="Unassembled WGS sequence"/>
</dbReference>
<name>A0A2M9ZHX6_9LEPT</name>
<keyword evidence="3" id="KW-1185">Reference proteome</keyword>
<dbReference type="EMBL" id="NPDZ01000027">
    <property type="protein sequence ID" value="PJZ71660.1"/>
    <property type="molecule type" value="Genomic_DNA"/>
</dbReference>
<comment type="caution">
    <text evidence="2">The sequence shown here is derived from an EMBL/GenBank/DDBJ whole genome shotgun (WGS) entry which is preliminary data.</text>
</comment>
<sequence>MEKQLVDAVNACLGILMTTSEALNKAKGEISQTYQNLITKGAADNSEPAKKARELFNKVSTEIKEISSSAEKSYESVRSKFDEIVKKSTSLPASEAPAKTAKKSAA</sequence>